<dbReference type="GO" id="GO:0003700">
    <property type="term" value="F:DNA-binding transcription factor activity"/>
    <property type="evidence" value="ECO:0007669"/>
    <property type="project" value="InterPro"/>
</dbReference>
<dbReference type="GO" id="GO:0003677">
    <property type="term" value="F:DNA binding"/>
    <property type="evidence" value="ECO:0007669"/>
    <property type="project" value="UniProtKB-KW"/>
</dbReference>
<dbReference type="SUPFAM" id="SSF48008">
    <property type="entry name" value="GntR ligand-binding domain-like"/>
    <property type="match status" value="1"/>
</dbReference>
<dbReference type="Gene3D" id="1.20.120.530">
    <property type="entry name" value="GntR ligand-binding domain-like"/>
    <property type="match status" value="1"/>
</dbReference>
<keyword evidence="1" id="KW-0805">Transcription regulation</keyword>
<protein>
    <submittedName>
        <fullName evidence="7">GntR family transcriptional regulator</fullName>
    </submittedName>
    <submittedName>
        <fullName evidence="6">Transcriptional regulator, GntR family</fullName>
    </submittedName>
</protein>
<dbReference type="InterPro" id="IPR000524">
    <property type="entry name" value="Tscrpt_reg_HTH_GntR"/>
</dbReference>
<dbReference type="SMART" id="SM00895">
    <property type="entry name" value="FCD"/>
    <property type="match status" value="1"/>
</dbReference>
<evidence type="ECO:0000259" key="5">
    <source>
        <dbReference type="PROSITE" id="PS50949"/>
    </source>
</evidence>
<keyword evidence="3" id="KW-0804">Transcription</keyword>
<accession>A0AA45W824</accession>
<dbReference type="EMBL" id="CP067140">
    <property type="protein sequence ID" value="WCR03022.1"/>
    <property type="molecule type" value="Genomic_DNA"/>
</dbReference>
<dbReference type="Pfam" id="PF00392">
    <property type="entry name" value="GntR"/>
    <property type="match status" value="1"/>
</dbReference>
<evidence type="ECO:0000256" key="3">
    <source>
        <dbReference type="ARBA" id="ARBA00023163"/>
    </source>
</evidence>
<evidence type="ECO:0000313" key="7">
    <source>
        <dbReference type="EMBL" id="WCR03022.1"/>
    </source>
</evidence>
<dbReference type="Proteomes" id="UP000186216">
    <property type="component" value="Unassembled WGS sequence"/>
</dbReference>
<dbReference type="Proteomes" id="UP001215549">
    <property type="component" value="Chromosome"/>
</dbReference>
<evidence type="ECO:0000256" key="1">
    <source>
        <dbReference type="ARBA" id="ARBA00023015"/>
    </source>
</evidence>
<dbReference type="EMBL" id="FTOU01000024">
    <property type="protein sequence ID" value="SIT14159.1"/>
    <property type="molecule type" value="Genomic_DNA"/>
</dbReference>
<gene>
    <name evidence="7" type="ORF">JHX88_19850</name>
    <name evidence="6" type="ORF">SAMN05421772_1247</name>
</gene>
<feature type="domain" description="HTH gntR-type" evidence="5">
    <location>
        <begin position="26"/>
        <end position="93"/>
    </location>
</feature>
<dbReference type="Gene3D" id="1.10.10.10">
    <property type="entry name" value="Winged helix-like DNA-binding domain superfamily/Winged helix DNA-binding domain"/>
    <property type="match status" value="1"/>
</dbReference>
<sequence>MTEPTGNGPESAERKRSTKNLGEAPVTARQRAYNGIRAGILKGVFPPGGFIEEALACEATGVSRSPVREALNRLAAEGFLELHPRRGAMVRPLSATELRDLYEVRRMIESQAVHLICQNRRPVPANMSELCDAHESTSTEDLLACVEINRLFHQALVAAAGNTVLTQVFDSLQANLTRVAMLSLQLGIGKTRQIEQEHRALIIALQAYNETRATEILASHLKPMPRLMDSLSG</sequence>
<dbReference type="InterPro" id="IPR008920">
    <property type="entry name" value="TF_FadR/GntR_C"/>
</dbReference>
<dbReference type="RefSeq" id="WP_084203316.1">
    <property type="nucleotide sequence ID" value="NZ_CP067140.1"/>
</dbReference>
<reference evidence="7 9" key="2">
    <citation type="submission" date="2021-01" db="EMBL/GenBank/DDBJ databases">
        <title>Biogeographic distribution of Paracoccus.</title>
        <authorList>
            <person name="Hollensteiner J."/>
            <person name="Leineberger J."/>
            <person name="Brinkhoff T."/>
            <person name="Daniel R."/>
        </authorList>
    </citation>
    <scope>NUCLEOTIDE SEQUENCE [LARGE SCALE GENOMIC DNA]</scope>
    <source>
        <strain evidence="7 9">DSM 18447</strain>
    </source>
</reference>
<proteinExistence type="predicted"/>
<dbReference type="InterPro" id="IPR011711">
    <property type="entry name" value="GntR_C"/>
</dbReference>
<dbReference type="CDD" id="cd07377">
    <property type="entry name" value="WHTH_GntR"/>
    <property type="match status" value="1"/>
</dbReference>
<dbReference type="PROSITE" id="PS50949">
    <property type="entry name" value="HTH_GNTR"/>
    <property type="match status" value="1"/>
</dbReference>
<dbReference type="SUPFAM" id="SSF46785">
    <property type="entry name" value="Winged helix' DNA-binding domain"/>
    <property type="match status" value="1"/>
</dbReference>
<dbReference type="SMART" id="SM00345">
    <property type="entry name" value="HTH_GNTR"/>
    <property type="match status" value="1"/>
</dbReference>
<dbReference type="Pfam" id="PF07729">
    <property type="entry name" value="FCD"/>
    <property type="match status" value="1"/>
</dbReference>
<dbReference type="PANTHER" id="PTHR43537">
    <property type="entry name" value="TRANSCRIPTIONAL REGULATOR, GNTR FAMILY"/>
    <property type="match status" value="1"/>
</dbReference>
<evidence type="ECO:0000313" key="6">
    <source>
        <dbReference type="EMBL" id="SIT14159.1"/>
    </source>
</evidence>
<feature type="region of interest" description="Disordered" evidence="4">
    <location>
        <begin position="1"/>
        <end position="26"/>
    </location>
</feature>
<evidence type="ECO:0000256" key="4">
    <source>
        <dbReference type="SAM" id="MobiDB-lite"/>
    </source>
</evidence>
<evidence type="ECO:0000256" key="2">
    <source>
        <dbReference type="ARBA" id="ARBA00023125"/>
    </source>
</evidence>
<name>A0AA45W824_9RHOB</name>
<evidence type="ECO:0000313" key="8">
    <source>
        <dbReference type="Proteomes" id="UP000186216"/>
    </source>
</evidence>
<keyword evidence="9" id="KW-1185">Reference proteome</keyword>
<keyword evidence="2" id="KW-0238">DNA-binding</keyword>
<evidence type="ECO:0000313" key="9">
    <source>
        <dbReference type="Proteomes" id="UP001215549"/>
    </source>
</evidence>
<organism evidence="6 8">
    <name type="scientific">Paracoccus saliphilus</name>
    <dbReference type="NCBI Taxonomy" id="405559"/>
    <lineage>
        <taxon>Bacteria</taxon>
        <taxon>Pseudomonadati</taxon>
        <taxon>Pseudomonadota</taxon>
        <taxon>Alphaproteobacteria</taxon>
        <taxon>Rhodobacterales</taxon>
        <taxon>Paracoccaceae</taxon>
        <taxon>Paracoccus</taxon>
    </lineage>
</organism>
<reference evidence="6 8" key="1">
    <citation type="submission" date="2017-01" db="EMBL/GenBank/DDBJ databases">
        <authorList>
            <person name="Varghese N."/>
            <person name="Submissions S."/>
        </authorList>
    </citation>
    <scope>NUCLEOTIDE SEQUENCE [LARGE SCALE GENOMIC DNA]</scope>
    <source>
        <strain evidence="6 8">DSM 18447</strain>
    </source>
</reference>
<dbReference type="InterPro" id="IPR036388">
    <property type="entry name" value="WH-like_DNA-bd_sf"/>
</dbReference>
<dbReference type="PANTHER" id="PTHR43537:SF5">
    <property type="entry name" value="UXU OPERON TRANSCRIPTIONAL REGULATOR"/>
    <property type="match status" value="1"/>
</dbReference>
<dbReference type="AlphaFoldDB" id="A0AA45W824"/>
<dbReference type="InterPro" id="IPR036390">
    <property type="entry name" value="WH_DNA-bd_sf"/>
</dbReference>